<protein>
    <submittedName>
        <fullName evidence="1">Uncharacterized protein</fullName>
    </submittedName>
</protein>
<dbReference type="EMBL" id="QAYE01000017">
    <property type="protein sequence ID" value="PTW43607.1"/>
    <property type="molecule type" value="Genomic_DNA"/>
</dbReference>
<reference evidence="1 2" key="1">
    <citation type="submission" date="2018-04" db="EMBL/GenBank/DDBJ databases">
        <title>Genomic Encyclopedia of Type Strains, Phase III (KMG-III): the genomes of soil and plant-associated and newly described type strains.</title>
        <authorList>
            <person name="Whitman W."/>
        </authorList>
    </citation>
    <scope>NUCLEOTIDE SEQUENCE [LARGE SCALE GENOMIC DNA]</scope>
    <source>
        <strain evidence="1 2">MA-olki</strain>
    </source>
</reference>
<dbReference type="AlphaFoldDB" id="A0A2T5TWH3"/>
<organism evidence="1 2">
    <name type="scientific">Sphingomonas faeni</name>
    <dbReference type="NCBI Taxonomy" id="185950"/>
    <lineage>
        <taxon>Bacteria</taxon>
        <taxon>Pseudomonadati</taxon>
        <taxon>Pseudomonadota</taxon>
        <taxon>Alphaproteobacteria</taxon>
        <taxon>Sphingomonadales</taxon>
        <taxon>Sphingomonadaceae</taxon>
        <taxon>Sphingomonas</taxon>
    </lineage>
</organism>
<accession>A0A2T5TWH3</accession>
<name>A0A2T5TWH3_9SPHN</name>
<evidence type="ECO:0000313" key="2">
    <source>
        <dbReference type="Proteomes" id="UP000244013"/>
    </source>
</evidence>
<gene>
    <name evidence="1" type="ORF">C8J25_1177</name>
</gene>
<comment type="caution">
    <text evidence="1">The sequence shown here is derived from an EMBL/GenBank/DDBJ whole genome shotgun (WGS) entry which is preliminary data.</text>
</comment>
<dbReference type="GeneID" id="91007808"/>
<dbReference type="Proteomes" id="UP000244013">
    <property type="component" value="Unassembled WGS sequence"/>
</dbReference>
<dbReference type="RefSeq" id="WP_107955956.1">
    <property type="nucleotide sequence ID" value="NZ_QAYE01000017.1"/>
</dbReference>
<sequence length="470" mass="52444">MAAEKNLVRLLSVNFVRLTREVLVALSKTGFDIDQTVSRLQDSIWGNDLTPEQMRTLLFGPKGWDDLQMAVLTARYLALPADRLPVTREELETLCRWLMARDGNETLIDTCVRGWAGRDTPLDALTGLVDELWAVRRTDPEFFAAVVRGQHALALAMIAEHRMLPMLDDDRAIRILTRMALIWAAFDCQATAARARRTMTNPMGWLVNGAAVRMRASTLVSVFRPIDRALRQFVDAYRTSGDGGGAQTRPKSRLSAVQDIRAKAADQANHLHATDGPFALDTVVREARVRSIQTANPFLEQVRQDKTDGAFGNKQMSQFWYADLLPLQIVGLAAMRLAQMEQQLETLLRGAIARAREADAQPQVSVPDFHDQTLRPSWKGRSRALADALRSAVLQDADHYSVRKSRARAAGAGEMPEYVGHDDQFIDVVSSFLAKTSRSGPVADGPSWVMRRRVFEELDVAVGKRFLRAP</sequence>
<proteinExistence type="predicted"/>
<evidence type="ECO:0000313" key="1">
    <source>
        <dbReference type="EMBL" id="PTW43607.1"/>
    </source>
</evidence>
<dbReference type="OrthoDB" id="7526591at2"/>